<reference evidence="10" key="1">
    <citation type="journal article" date="2019" name="Int. J. Syst. Evol. Microbiol.">
        <title>The Global Catalogue of Microorganisms (GCM) 10K type strain sequencing project: providing services to taxonomists for standard genome sequencing and annotation.</title>
        <authorList>
            <consortium name="The Broad Institute Genomics Platform"/>
            <consortium name="The Broad Institute Genome Sequencing Center for Infectious Disease"/>
            <person name="Wu L."/>
            <person name="Ma J."/>
        </authorList>
    </citation>
    <scope>NUCLEOTIDE SEQUENCE [LARGE SCALE GENOMIC DNA]</scope>
    <source>
        <strain evidence="10">CCUG 62981</strain>
    </source>
</reference>
<dbReference type="Gene3D" id="3.30.460.10">
    <property type="entry name" value="Beta Polymerase, domain 2"/>
    <property type="match status" value="2"/>
</dbReference>
<feature type="domain" description="Glutamate-ammonia ligase adenylyltransferase repeated" evidence="7">
    <location>
        <begin position="41"/>
        <end position="274"/>
    </location>
</feature>
<dbReference type="InterPro" id="IPR023057">
    <property type="entry name" value="GlnE"/>
</dbReference>
<keyword evidence="2 9" id="KW-0548">Nucleotidyltransferase</keyword>
<dbReference type="PANTHER" id="PTHR30621:SF0">
    <property type="entry name" value="BIFUNCTIONAL GLUTAMINE SYNTHETASE ADENYLYLTRANSFERASE_ADENYLYL-REMOVING ENZYME"/>
    <property type="match status" value="1"/>
</dbReference>
<comment type="caution">
    <text evidence="9">The sequence shown here is derived from an EMBL/GenBank/DDBJ whole genome shotgun (WGS) entry which is preliminary data.</text>
</comment>
<dbReference type="InterPro" id="IPR013546">
    <property type="entry name" value="PII_UdlTrfase/GS_AdlTrfase"/>
</dbReference>
<dbReference type="InterPro" id="IPR043519">
    <property type="entry name" value="NT_sf"/>
</dbReference>
<evidence type="ECO:0000259" key="8">
    <source>
        <dbReference type="Pfam" id="PF08335"/>
    </source>
</evidence>
<evidence type="ECO:0000256" key="5">
    <source>
        <dbReference type="ARBA" id="ARBA00022842"/>
    </source>
</evidence>
<dbReference type="Pfam" id="PF03710">
    <property type="entry name" value="GlnE"/>
    <property type="match status" value="2"/>
</dbReference>
<dbReference type="RefSeq" id="WP_371395009.1">
    <property type="nucleotide sequence ID" value="NZ_CP163421.1"/>
</dbReference>
<evidence type="ECO:0000256" key="1">
    <source>
        <dbReference type="ARBA" id="ARBA00022679"/>
    </source>
</evidence>
<dbReference type="Pfam" id="PF08335">
    <property type="entry name" value="GlnD_UR_UTase"/>
    <property type="match status" value="2"/>
</dbReference>
<sequence length="956" mass="103127">MTAPVSQRITTALPVRDADTARQRRASIPAAALSAWPPEFLDAVMSASAYLARLMERRAATLQALATDSPEAVCEAVIASARSAGACDTEADVMRTLREAKMDIHLATALADLSGAWPLEQTTATISAFADAALQGALGFAAREMGLADDDGAMHGYSVLALGKLGTQSLNYSSDIDLVVVWEAERFQAPGGKEPQKLATRLTQRLVRLMSEMTPQGYVFRTDLRLRPDPSSTPLAVNGDMARHYFEAVGQNWERAAYAKARAVAGDIEAGNAFIADLEPFIWRRTLDFAAVEDIRALAKQIQAVGNRAELNVAGHDVKLGLGGIREVEFYAQVLQLVFGGRKPQLRVAGTLSALNALREAELIEADTARVLAESYTFLRHVEHRIQMLDDEQTQTLPQKDADRARVAALAGYAELDAFDARVAETLRAVHNAFTEQFEEGESLATHEGSLVLTGVEPTPDTLETLSRLGFSDPVRIWHQLSGWAAGRARAARTERARRLFSRLAPRLVEAIGATGDADAAFARFAAFFEGLPSGVQPLSLLTAHPALADELIAILGLAPSLADEIGKRPALLDVMLEPAFAAPLSETGPASQEVLTERLARGETFEDAMNTARRFVREERLRIGAQLLRGRAGASDAANAYSILARHSVMAMSGAAEREMERRHGAAPGRWHVLGMGKLGGGELSADSDLDLIVVYEPQAEQSDGAQPLEAPVWFTRFTQRLVSALSAPTEEGALYPVDLALRPSGSAGPVAVSLQRFETYYREEAWVWERMAMTRASLVASNGDNGAIARAIADGVNGHTLSEEEVCKAASDMRARLERDKPAASSWDLKLRQGGLMDIEFVAQAGLVAGRLGCEPSTRKALERLGGTHWLEAADAHTLLEAHALYEAVTQLTRLAHGSGFDPQDASEPFARRLAQAAGCANLEALKARVEALADQTRAIFIKVVEKRASTRDG</sequence>
<dbReference type="PANTHER" id="PTHR30621">
    <property type="entry name" value="GLUTAMINE SYNTHETASE ADENYLYLTRANSFERASE"/>
    <property type="match status" value="1"/>
</dbReference>
<gene>
    <name evidence="9" type="ORF">ACFPB0_03515</name>
</gene>
<evidence type="ECO:0000256" key="2">
    <source>
        <dbReference type="ARBA" id="ARBA00022695"/>
    </source>
</evidence>
<dbReference type="SUPFAM" id="SSF81301">
    <property type="entry name" value="Nucleotidyltransferase"/>
    <property type="match status" value="2"/>
</dbReference>
<keyword evidence="3" id="KW-0547">Nucleotide-binding</keyword>
<dbReference type="Gene3D" id="1.20.120.1510">
    <property type="match status" value="1"/>
</dbReference>
<accession>A0ABV9N7M1</accession>
<dbReference type="SUPFAM" id="SSF81593">
    <property type="entry name" value="Nucleotidyltransferase substrate binding subunit/domain"/>
    <property type="match status" value="2"/>
</dbReference>
<evidence type="ECO:0000256" key="4">
    <source>
        <dbReference type="ARBA" id="ARBA00022840"/>
    </source>
</evidence>
<protein>
    <submittedName>
        <fullName evidence="9">Bifunctional [glutamine synthetase] adenylyltransferase/[glutamine synthetase]-adenylyl-L-tyrosine phosphorylase</fullName>
        <ecNumber evidence="9">2.7.7.89</ecNumber>
    </submittedName>
</protein>
<keyword evidence="5" id="KW-0460">Magnesium</keyword>
<organism evidence="9 10">
    <name type="scientific">Glycocaulis abyssi</name>
    <dbReference type="NCBI Taxonomy" id="1433403"/>
    <lineage>
        <taxon>Bacteria</taxon>
        <taxon>Pseudomonadati</taxon>
        <taxon>Pseudomonadota</taxon>
        <taxon>Alphaproteobacteria</taxon>
        <taxon>Maricaulales</taxon>
        <taxon>Maricaulaceae</taxon>
        <taxon>Glycocaulis</taxon>
    </lineage>
</organism>
<dbReference type="GO" id="GO:0047388">
    <property type="term" value="F:[glutamine synthetase]-adenylyl-L-tyrosine phosphorylase activity"/>
    <property type="evidence" value="ECO:0007669"/>
    <property type="project" value="UniProtKB-EC"/>
</dbReference>
<dbReference type="NCBIfam" id="NF008292">
    <property type="entry name" value="PRK11072.1"/>
    <property type="match status" value="1"/>
</dbReference>
<evidence type="ECO:0000256" key="3">
    <source>
        <dbReference type="ARBA" id="ARBA00022741"/>
    </source>
</evidence>
<keyword evidence="10" id="KW-1185">Reference proteome</keyword>
<dbReference type="Gene3D" id="1.20.120.330">
    <property type="entry name" value="Nucleotidyltransferases domain 2"/>
    <property type="match status" value="2"/>
</dbReference>
<keyword evidence="1 9" id="KW-0808">Transferase</keyword>
<keyword evidence="6" id="KW-0511">Multifunctional enzyme</keyword>
<proteinExistence type="predicted"/>
<dbReference type="CDD" id="cd05401">
    <property type="entry name" value="NT_GlnE_GlnD_like"/>
    <property type="match status" value="2"/>
</dbReference>
<evidence type="ECO:0000259" key="7">
    <source>
        <dbReference type="Pfam" id="PF03710"/>
    </source>
</evidence>
<dbReference type="EC" id="2.7.7.89" evidence="9"/>
<feature type="domain" description="Glutamate-ammonia ligase adenylyltransferase repeated" evidence="7">
    <location>
        <begin position="551"/>
        <end position="786"/>
    </location>
</feature>
<dbReference type="EMBL" id="JBHSGQ010000001">
    <property type="protein sequence ID" value="MFC4724352.1"/>
    <property type="molecule type" value="Genomic_DNA"/>
</dbReference>
<dbReference type="InterPro" id="IPR005190">
    <property type="entry name" value="GlnE_rpt_dom"/>
</dbReference>
<feature type="domain" description="PII-uridylyltransferase/Glutamine-synthetase adenylyltransferase" evidence="8">
    <location>
        <begin position="816"/>
        <end position="942"/>
    </location>
</feature>
<dbReference type="NCBIfam" id="NF010706">
    <property type="entry name" value="PRK14108.1"/>
    <property type="match status" value="1"/>
</dbReference>
<feature type="domain" description="PII-uridylyltransferase/Glutamine-synthetase adenylyltransferase" evidence="8">
    <location>
        <begin position="308"/>
        <end position="436"/>
    </location>
</feature>
<evidence type="ECO:0000313" key="10">
    <source>
        <dbReference type="Proteomes" id="UP001596024"/>
    </source>
</evidence>
<evidence type="ECO:0000313" key="9">
    <source>
        <dbReference type="EMBL" id="MFC4724352.1"/>
    </source>
</evidence>
<keyword evidence="4" id="KW-0067">ATP-binding</keyword>
<name>A0ABV9N7M1_9PROT</name>
<dbReference type="Proteomes" id="UP001596024">
    <property type="component" value="Unassembled WGS sequence"/>
</dbReference>
<evidence type="ECO:0000256" key="6">
    <source>
        <dbReference type="ARBA" id="ARBA00023268"/>
    </source>
</evidence>